<dbReference type="AlphaFoldDB" id="A0A2U1L7N4"/>
<evidence type="ECO:0000313" key="3">
    <source>
        <dbReference type="EMBL" id="PWA45030.1"/>
    </source>
</evidence>
<feature type="chain" id="PRO_5015775802" evidence="2">
    <location>
        <begin position="25"/>
        <end position="88"/>
    </location>
</feature>
<proteinExistence type="predicted"/>
<protein>
    <submittedName>
        <fullName evidence="3">Uncharacterized protein</fullName>
    </submittedName>
</protein>
<evidence type="ECO:0000256" key="1">
    <source>
        <dbReference type="SAM" id="MobiDB-lite"/>
    </source>
</evidence>
<dbReference type="Proteomes" id="UP000245207">
    <property type="component" value="Unassembled WGS sequence"/>
</dbReference>
<keyword evidence="2" id="KW-0732">Signal</keyword>
<keyword evidence="4" id="KW-1185">Reference proteome</keyword>
<evidence type="ECO:0000313" key="4">
    <source>
        <dbReference type="Proteomes" id="UP000245207"/>
    </source>
</evidence>
<name>A0A2U1L7N4_ARTAN</name>
<organism evidence="3 4">
    <name type="scientific">Artemisia annua</name>
    <name type="common">Sweet wormwood</name>
    <dbReference type="NCBI Taxonomy" id="35608"/>
    <lineage>
        <taxon>Eukaryota</taxon>
        <taxon>Viridiplantae</taxon>
        <taxon>Streptophyta</taxon>
        <taxon>Embryophyta</taxon>
        <taxon>Tracheophyta</taxon>
        <taxon>Spermatophyta</taxon>
        <taxon>Magnoliopsida</taxon>
        <taxon>eudicotyledons</taxon>
        <taxon>Gunneridae</taxon>
        <taxon>Pentapetalae</taxon>
        <taxon>asterids</taxon>
        <taxon>campanulids</taxon>
        <taxon>Asterales</taxon>
        <taxon>Asteraceae</taxon>
        <taxon>Asteroideae</taxon>
        <taxon>Anthemideae</taxon>
        <taxon>Artemisiinae</taxon>
        <taxon>Artemisia</taxon>
    </lineage>
</organism>
<feature type="region of interest" description="Disordered" evidence="1">
    <location>
        <begin position="25"/>
        <end position="44"/>
    </location>
</feature>
<evidence type="ECO:0000256" key="2">
    <source>
        <dbReference type="SAM" id="SignalP"/>
    </source>
</evidence>
<comment type="caution">
    <text evidence="3">The sequence shown here is derived from an EMBL/GenBank/DDBJ whole genome shotgun (WGS) entry which is preliminary data.</text>
</comment>
<dbReference type="EMBL" id="PKPP01010979">
    <property type="protein sequence ID" value="PWA45030.1"/>
    <property type="molecule type" value="Genomic_DNA"/>
</dbReference>
<reference evidence="3 4" key="1">
    <citation type="journal article" date="2018" name="Mol. Plant">
        <title>The genome of Artemisia annua provides insight into the evolution of Asteraceae family and artemisinin biosynthesis.</title>
        <authorList>
            <person name="Shen Q."/>
            <person name="Zhang L."/>
            <person name="Liao Z."/>
            <person name="Wang S."/>
            <person name="Yan T."/>
            <person name="Shi P."/>
            <person name="Liu M."/>
            <person name="Fu X."/>
            <person name="Pan Q."/>
            <person name="Wang Y."/>
            <person name="Lv Z."/>
            <person name="Lu X."/>
            <person name="Zhang F."/>
            <person name="Jiang W."/>
            <person name="Ma Y."/>
            <person name="Chen M."/>
            <person name="Hao X."/>
            <person name="Li L."/>
            <person name="Tang Y."/>
            <person name="Lv G."/>
            <person name="Zhou Y."/>
            <person name="Sun X."/>
            <person name="Brodelius P.E."/>
            <person name="Rose J.K.C."/>
            <person name="Tang K."/>
        </authorList>
    </citation>
    <scope>NUCLEOTIDE SEQUENCE [LARGE SCALE GENOMIC DNA]</scope>
    <source>
        <strain evidence="4">cv. Huhao1</strain>
        <tissue evidence="3">Leaf</tissue>
    </source>
</reference>
<accession>A0A2U1L7N4</accession>
<feature type="region of interest" description="Disordered" evidence="1">
    <location>
        <begin position="60"/>
        <end position="88"/>
    </location>
</feature>
<feature type="signal peptide" evidence="2">
    <location>
        <begin position="1"/>
        <end position="24"/>
    </location>
</feature>
<sequence>MGFKTIMFIAVALISSTVPARVGAKVEPKEPPSTPSWGDGKFGNTKGDFFLNTVRSVRGSYQQGAEEDHRDTLGHVNDPCGPMQLTSG</sequence>
<gene>
    <name evidence="3" type="ORF">CTI12_AA521180</name>
</gene>